<dbReference type="Gene3D" id="1.25.40.10">
    <property type="entry name" value="Tetratricopeptide repeat domain"/>
    <property type="match status" value="1"/>
</dbReference>
<keyword evidence="3" id="KW-1185">Reference proteome</keyword>
<comment type="caution">
    <text evidence="2">The sequence shown here is derived from an EMBL/GenBank/DDBJ whole genome shotgun (WGS) entry which is preliminary data.</text>
</comment>
<evidence type="ECO:0000313" key="3">
    <source>
        <dbReference type="Proteomes" id="UP001151478"/>
    </source>
</evidence>
<evidence type="ECO:0000256" key="1">
    <source>
        <dbReference type="PROSITE-ProRule" id="PRU00339"/>
    </source>
</evidence>
<dbReference type="SUPFAM" id="SSF48452">
    <property type="entry name" value="TPR-like"/>
    <property type="match status" value="1"/>
</dbReference>
<reference evidence="2" key="1">
    <citation type="submission" date="2023-02" db="EMBL/GenBank/DDBJ databases">
        <title>Polaribacter ponticola sp. nov., isolated from seawater.</title>
        <authorList>
            <person name="Baek J.H."/>
            <person name="Kim J.M."/>
            <person name="Choi D.G."/>
            <person name="Jeon C.O."/>
        </authorList>
    </citation>
    <scope>NUCLEOTIDE SEQUENCE</scope>
    <source>
        <strain evidence="2">MSW5</strain>
    </source>
</reference>
<dbReference type="InterPro" id="IPR019734">
    <property type="entry name" value="TPR_rpt"/>
</dbReference>
<dbReference type="InterPro" id="IPR011990">
    <property type="entry name" value="TPR-like_helical_dom_sf"/>
</dbReference>
<evidence type="ECO:0000313" key="2">
    <source>
        <dbReference type="EMBL" id="MDD7913938.1"/>
    </source>
</evidence>
<evidence type="ECO:0008006" key="4">
    <source>
        <dbReference type="Google" id="ProtNLM"/>
    </source>
</evidence>
<keyword evidence="1" id="KW-0802">TPR repeat</keyword>
<gene>
    <name evidence="2" type="ORF">N5A56_005645</name>
</gene>
<sequence>MAKLITKKELFYIKLYLKEAYNGIDKNRIGYALNLLGIYYEKNNEYENALINFKKALNYMDRTITRNTIFQNISSIYLNFYNNIDSALFYNKKAINGQTSKKTLAFIHKDLAIINKRKYNFIEENKNLKIALENIKQDPFKELEVDLYKFLSENNKALKNYKTSLYYLEKYDSLNEVVKNQSLIEKVEEIETKYQTEKRERKFTVKTR</sequence>
<organism evidence="2 3">
    <name type="scientific">Polaribacter ponticola</name>
    <dbReference type="NCBI Taxonomy" id="2978475"/>
    <lineage>
        <taxon>Bacteria</taxon>
        <taxon>Pseudomonadati</taxon>
        <taxon>Bacteroidota</taxon>
        <taxon>Flavobacteriia</taxon>
        <taxon>Flavobacteriales</taxon>
        <taxon>Flavobacteriaceae</taxon>
    </lineage>
</organism>
<dbReference type="Proteomes" id="UP001151478">
    <property type="component" value="Unassembled WGS sequence"/>
</dbReference>
<protein>
    <recommendedName>
        <fullName evidence="4">Tetratricopeptide repeat protein</fullName>
    </recommendedName>
</protein>
<proteinExistence type="predicted"/>
<dbReference type="EMBL" id="JAOSLC020000003">
    <property type="protein sequence ID" value="MDD7913938.1"/>
    <property type="molecule type" value="Genomic_DNA"/>
</dbReference>
<dbReference type="PROSITE" id="PS50005">
    <property type="entry name" value="TPR"/>
    <property type="match status" value="1"/>
</dbReference>
<feature type="repeat" description="TPR" evidence="1">
    <location>
        <begin position="30"/>
        <end position="63"/>
    </location>
</feature>
<dbReference type="RefSeq" id="WP_274270264.1">
    <property type="nucleotide sequence ID" value="NZ_JAOSLC020000003.1"/>
</dbReference>
<accession>A0ABT5S793</accession>
<name>A0ABT5S793_9FLAO</name>